<dbReference type="Proteomes" id="UP000032120">
    <property type="component" value="Unassembled WGS sequence"/>
</dbReference>
<keyword evidence="13" id="KW-1185">Reference proteome</keyword>
<dbReference type="GO" id="GO:0010124">
    <property type="term" value="P:phenylacetate catabolic process"/>
    <property type="evidence" value="ECO:0007669"/>
    <property type="project" value="UniProtKB-UniRule"/>
</dbReference>
<dbReference type="FunFam" id="3.40.50.12780:FF:000016">
    <property type="entry name" value="Phenylacetate-coenzyme A ligase"/>
    <property type="match status" value="1"/>
</dbReference>
<dbReference type="EC" id="6.2.1.30" evidence="6 9"/>
<proteinExistence type="inferred from homology"/>
<dbReference type="InterPro" id="IPR045851">
    <property type="entry name" value="AMP-bd_C_sf"/>
</dbReference>
<dbReference type="PANTHER" id="PTHR43439">
    <property type="entry name" value="PHENYLACETATE-COENZYME A LIGASE"/>
    <property type="match status" value="1"/>
</dbReference>
<evidence type="ECO:0000256" key="6">
    <source>
        <dbReference type="ARBA" id="ARBA00066629"/>
    </source>
</evidence>
<feature type="domain" description="AMP-dependent synthetase/ligase" evidence="10">
    <location>
        <begin position="102"/>
        <end position="296"/>
    </location>
</feature>
<reference evidence="12 13" key="1">
    <citation type="submission" date="2015-01" db="EMBL/GenBank/DDBJ databases">
        <title>Draft genome sequence of Leucobacter komagatae strain VKM ST2845.</title>
        <authorList>
            <person name="Karlyshev A.V."/>
            <person name="Kudryashova E.B."/>
        </authorList>
    </citation>
    <scope>NUCLEOTIDE SEQUENCE [LARGE SCALE GENOMIC DNA]</scope>
    <source>
        <strain evidence="12 13">VKM ST2845</strain>
    </source>
</reference>
<evidence type="ECO:0000259" key="10">
    <source>
        <dbReference type="Pfam" id="PF00501"/>
    </source>
</evidence>
<evidence type="ECO:0000256" key="9">
    <source>
        <dbReference type="PIRNR" id="PIRNR006444"/>
    </source>
</evidence>
<dbReference type="EMBL" id="JXSQ01000042">
    <property type="protein sequence ID" value="KIP51365.1"/>
    <property type="molecule type" value="Genomic_DNA"/>
</dbReference>
<evidence type="ECO:0000256" key="1">
    <source>
        <dbReference type="ARBA" id="ARBA00011245"/>
    </source>
</evidence>
<organism evidence="12 13">
    <name type="scientific">Leucobacter komagatae</name>
    <dbReference type="NCBI Taxonomy" id="55969"/>
    <lineage>
        <taxon>Bacteria</taxon>
        <taxon>Bacillati</taxon>
        <taxon>Actinomycetota</taxon>
        <taxon>Actinomycetes</taxon>
        <taxon>Micrococcales</taxon>
        <taxon>Microbacteriaceae</taxon>
        <taxon>Leucobacter</taxon>
    </lineage>
</organism>
<accession>A0A0D0H2K4</accession>
<dbReference type="PIRSF" id="PIRSF006444">
    <property type="entry name" value="PaaK"/>
    <property type="match status" value="1"/>
</dbReference>
<dbReference type="InterPro" id="IPR011880">
    <property type="entry name" value="PA_CoA_ligase"/>
</dbReference>
<dbReference type="OrthoDB" id="580775at2"/>
<dbReference type="PANTHER" id="PTHR43439:SF1">
    <property type="entry name" value="PHENYLACETATE-COENZYME A LIGASE"/>
    <property type="match status" value="1"/>
</dbReference>
<evidence type="ECO:0000256" key="7">
    <source>
        <dbReference type="ARBA" id="ARBA00068695"/>
    </source>
</evidence>
<dbReference type="GO" id="GO:0047475">
    <property type="term" value="F:phenylacetate-CoA ligase activity"/>
    <property type="evidence" value="ECO:0007669"/>
    <property type="project" value="UniProtKB-EC"/>
</dbReference>
<dbReference type="Pfam" id="PF00501">
    <property type="entry name" value="AMP-binding"/>
    <property type="match status" value="1"/>
</dbReference>
<comment type="similarity">
    <text evidence="5 9">Belongs to the phenylacetyl-CoA ligase family.</text>
</comment>
<comment type="pathway">
    <text evidence="4 9">Aromatic compound metabolism; phenylacetate degradation.</text>
</comment>
<keyword evidence="2 9" id="KW-0436">Ligase</keyword>
<name>A0A0D0H2K4_9MICO</name>
<sequence>MTRDTYPPTRQPHAGLHPAESMTRVELERLQLERLQWTVRHAYERVPFYTRRFDEAGIAPDDIRELADIARLPFTTKEDLRANYPFGLCAVPRGDLRRIHASSGTTGQVTVVGYTQRDLDTWADLVARSLFASGVRPGWTVHNAYGYGLFTGGLGAHAGIERLGCTVVPMSGGNTAKQVQLIRDFEPDAIMCTPSYLLTIADAFAAAGLDPRATSLKVAVCGAEPWTDAMRKELEERLDLRAVDIYGLSEIMGPGVANECVETQDGPHVWEDHFLPEIVDEALTQVADGERGELVFTTLTREAFPMIRYRTRDLTSLHPGSARPAHRRIAKILGRNDDMIVLRGVNVFPTQIEEIALGIPELTSHFVLELSRSGALDELLVKIEAGPGTDAAAAALAADVFRASIAERVGARVGVELVAGGSLPRSEGKLKRLYDLR</sequence>
<dbReference type="InterPro" id="IPR042099">
    <property type="entry name" value="ANL_N_sf"/>
</dbReference>
<dbReference type="Pfam" id="PF14535">
    <property type="entry name" value="AMP-binding_C_2"/>
    <property type="match status" value="1"/>
</dbReference>
<comment type="function">
    <text evidence="9">Catalyzes the activation of phenylacetic acid (PA) to phenylacetyl-CoA (PA-CoA).</text>
</comment>
<evidence type="ECO:0000256" key="8">
    <source>
        <dbReference type="ARBA" id="ARBA00075111"/>
    </source>
</evidence>
<evidence type="ECO:0000256" key="4">
    <source>
        <dbReference type="ARBA" id="ARBA00060591"/>
    </source>
</evidence>
<evidence type="ECO:0000313" key="12">
    <source>
        <dbReference type="EMBL" id="KIP51365.1"/>
    </source>
</evidence>
<comment type="subunit">
    <text evidence="1">Monomer.</text>
</comment>
<evidence type="ECO:0000259" key="11">
    <source>
        <dbReference type="Pfam" id="PF14535"/>
    </source>
</evidence>
<evidence type="ECO:0000256" key="3">
    <source>
        <dbReference type="ARBA" id="ARBA00022741"/>
    </source>
</evidence>
<protein>
    <recommendedName>
        <fullName evidence="7 9">Phenylacetate-coenzyme A ligase</fullName>
        <ecNumber evidence="6 9">6.2.1.30</ecNumber>
    </recommendedName>
    <alternativeName>
        <fullName evidence="8 9">Phenylacetyl-CoA ligase</fullName>
    </alternativeName>
</protein>
<comment type="caution">
    <text evidence="12">The sequence shown here is derived from an EMBL/GenBank/DDBJ whole genome shotgun (WGS) entry which is preliminary data.</text>
</comment>
<evidence type="ECO:0000256" key="2">
    <source>
        <dbReference type="ARBA" id="ARBA00022598"/>
    </source>
</evidence>
<dbReference type="InterPro" id="IPR000873">
    <property type="entry name" value="AMP-dep_synth/lig_dom"/>
</dbReference>
<gene>
    <name evidence="12" type="ORF">SD72_15855</name>
</gene>
<dbReference type="Gene3D" id="3.40.50.12780">
    <property type="entry name" value="N-terminal domain of ligase-like"/>
    <property type="match status" value="1"/>
</dbReference>
<comment type="catalytic activity">
    <reaction evidence="9">
        <text>2-phenylacetate + ATP + CoA = phenylacetyl-CoA + AMP + diphosphate</text>
        <dbReference type="Rhea" id="RHEA:20956"/>
        <dbReference type="ChEBI" id="CHEBI:18401"/>
        <dbReference type="ChEBI" id="CHEBI:30616"/>
        <dbReference type="ChEBI" id="CHEBI:33019"/>
        <dbReference type="ChEBI" id="CHEBI:57287"/>
        <dbReference type="ChEBI" id="CHEBI:57390"/>
        <dbReference type="ChEBI" id="CHEBI:456215"/>
        <dbReference type="EC" id="6.2.1.30"/>
    </reaction>
</comment>
<dbReference type="AlphaFoldDB" id="A0A0D0H2K4"/>
<dbReference type="InterPro" id="IPR051414">
    <property type="entry name" value="Adenylate-forming_Reductase"/>
</dbReference>
<dbReference type="CDD" id="cd05913">
    <property type="entry name" value="PaaK"/>
    <property type="match status" value="1"/>
</dbReference>
<evidence type="ECO:0000313" key="13">
    <source>
        <dbReference type="Proteomes" id="UP000032120"/>
    </source>
</evidence>
<evidence type="ECO:0000256" key="5">
    <source>
        <dbReference type="ARBA" id="ARBA00061566"/>
    </source>
</evidence>
<feature type="domain" description="AMP-dependent ligase C-terminal" evidence="11">
    <location>
        <begin position="344"/>
        <end position="437"/>
    </location>
</feature>
<dbReference type="Gene3D" id="3.30.300.30">
    <property type="match status" value="1"/>
</dbReference>
<keyword evidence="3 9" id="KW-0547">Nucleotide-binding</keyword>
<dbReference type="InterPro" id="IPR028154">
    <property type="entry name" value="AMP-dep_Lig_C"/>
</dbReference>
<dbReference type="GO" id="GO:0000166">
    <property type="term" value="F:nucleotide binding"/>
    <property type="evidence" value="ECO:0007669"/>
    <property type="project" value="UniProtKB-KW"/>
</dbReference>
<dbReference type="RefSeq" id="WP_042545441.1">
    <property type="nucleotide sequence ID" value="NZ_JXSQ01000042.1"/>
</dbReference>
<dbReference type="SUPFAM" id="SSF56801">
    <property type="entry name" value="Acetyl-CoA synthetase-like"/>
    <property type="match status" value="1"/>
</dbReference>
<dbReference type="UniPathway" id="UPA00930"/>